<dbReference type="RefSeq" id="WP_069925966.1">
    <property type="nucleotide sequence ID" value="NZ_MEHI01000001.1"/>
</dbReference>
<accession>A0A1E5P3W3</accession>
<gene>
    <name evidence="4" type="ORF">AS594_05635</name>
</gene>
<evidence type="ECO:0000256" key="2">
    <source>
        <dbReference type="ARBA" id="ARBA00022801"/>
    </source>
</evidence>
<dbReference type="Pfam" id="PF00149">
    <property type="entry name" value="Metallophos"/>
    <property type="match status" value="1"/>
</dbReference>
<dbReference type="InterPro" id="IPR029052">
    <property type="entry name" value="Metallo-depent_PP-like"/>
</dbReference>
<keyword evidence="2" id="KW-0378">Hydrolase</keyword>
<dbReference type="Proteomes" id="UP000095759">
    <property type="component" value="Unassembled WGS sequence"/>
</dbReference>
<dbReference type="AlphaFoldDB" id="A0A1E5P3W3"/>
<reference evidence="4 5" key="1">
    <citation type="submission" date="2016-08" db="EMBL/GenBank/DDBJ databases">
        <title>Complete genome sequence of Streptomyces agglomeratus strain 6-3-2, a novel anti-MRSA actinomycete isolated from Wuli of Tebit, China.</title>
        <authorList>
            <person name="Chen X."/>
        </authorList>
    </citation>
    <scope>NUCLEOTIDE SEQUENCE [LARGE SCALE GENOMIC DNA]</scope>
    <source>
        <strain evidence="4 5">6-3-2</strain>
    </source>
</reference>
<dbReference type="GO" id="GO:0008758">
    <property type="term" value="F:UDP-2,3-diacylglucosamine hydrolase activity"/>
    <property type="evidence" value="ECO:0007669"/>
    <property type="project" value="TreeGrafter"/>
</dbReference>
<evidence type="ECO:0000256" key="1">
    <source>
        <dbReference type="ARBA" id="ARBA00022723"/>
    </source>
</evidence>
<dbReference type="GO" id="GO:0016020">
    <property type="term" value="C:membrane"/>
    <property type="evidence" value="ECO:0007669"/>
    <property type="project" value="GOC"/>
</dbReference>
<keyword evidence="5" id="KW-1185">Reference proteome</keyword>
<proteinExistence type="predicted"/>
<dbReference type="PANTHER" id="PTHR31302">
    <property type="entry name" value="TRANSMEMBRANE PROTEIN WITH METALLOPHOSPHOESTERASE DOMAIN-RELATED"/>
    <property type="match status" value="1"/>
</dbReference>
<dbReference type="OrthoDB" id="9783437at2"/>
<name>A0A1E5P3W3_9ACTN</name>
<keyword evidence="1" id="KW-0479">Metal-binding</keyword>
<dbReference type="InterPro" id="IPR051158">
    <property type="entry name" value="Metallophosphoesterase_sf"/>
</dbReference>
<dbReference type="InterPro" id="IPR004843">
    <property type="entry name" value="Calcineurin-like_PHP"/>
</dbReference>
<dbReference type="PIRSF" id="PIRSF008292">
    <property type="entry name" value="UCP008292"/>
    <property type="match status" value="1"/>
</dbReference>
<dbReference type="EMBL" id="MEHJ01000001">
    <property type="protein sequence ID" value="OEJ24034.1"/>
    <property type="molecule type" value="Genomic_DNA"/>
</dbReference>
<organism evidence="4 5">
    <name type="scientific">Streptomyces agglomeratus</name>
    <dbReference type="NCBI Taxonomy" id="285458"/>
    <lineage>
        <taxon>Bacteria</taxon>
        <taxon>Bacillati</taxon>
        <taxon>Actinomycetota</taxon>
        <taxon>Actinomycetes</taxon>
        <taxon>Kitasatosporales</taxon>
        <taxon>Streptomycetaceae</taxon>
        <taxon>Streptomyces</taxon>
    </lineage>
</organism>
<dbReference type="GO" id="GO:0009245">
    <property type="term" value="P:lipid A biosynthetic process"/>
    <property type="evidence" value="ECO:0007669"/>
    <property type="project" value="TreeGrafter"/>
</dbReference>
<dbReference type="STRING" id="285458.BGM19_31155"/>
<dbReference type="InterPro" id="IPR016538">
    <property type="entry name" value="UCP008292"/>
</dbReference>
<dbReference type="PANTHER" id="PTHR31302:SF31">
    <property type="entry name" value="PHOSPHODIESTERASE YAEI"/>
    <property type="match status" value="1"/>
</dbReference>
<dbReference type="GO" id="GO:0046872">
    <property type="term" value="F:metal ion binding"/>
    <property type="evidence" value="ECO:0007669"/>
    <property type="project" value="UniProtKB-KW"/>
</dbReference>
<sequence length="256" mass="26223">MIRIAAVGDIHLGLDSAGVLRPAFETIRDSADVLLLAGDLTRHGTAAEAGIVAGEVAGLGVPVVAVLGNHDYHSDQQGEVTAVLADADVTVLEGQGTVLDIGGVPVGVAGTKGFGGGFAGRSGGEFGEPVMKEFIRYSRRCAESLRYSLDGLKEQGCAVRIALTHFAPVPDTLAGEPPEIFPFLGSYLLAEAMDESGADLAVHGHAHLGTEHGMTSGGVRVRNVAQPVIGRAFAVYHLAVRTAAATRVGGVPVAAE</sequence>
<dbReference type="Gene3D" id="3.60.21.10">
    <property type="match status" value="1"/>
</dbReference>
<feature type="domain" description="Calcineurin-like phosphoesterase" evidence="3">
    <location>
        <begin position="2"/>
        <end position="207"/>
    </location>
</feature>
<evidence type="ECO:0000313" key="5">
    <source>
        <dbReference type="Proteomes" id="UP000095759"/>
    </source>
</evidence>
<comment type="caution">
    <text evidence="4">The sequence shown here is derived from an EMBL/GenBank/DDBJ whole genome shotgun (WGS) entry which is preliminary data.</text>
</comment>
<dbReference type="SUPFAM" id="SSF56300">
    <property type="entry name" value="Metallo-dependent phosphatases"/>
    <property type="match status" value="1"/>
</dbReference>
<evidence type="ECO:0000313" key="4">
    <source>
        <dbReference type="EMBL" id="OEJ24034.1"/>
    </source>
</evidence>
<protein>
    <submittedName>
        <fullName evidence="4">Metallophosphoesterase</fullName>
    </submittedName>
</protein>
<evidence type="ECO:0000259" key="3">
    <source>
        <dbReference type="Pfam" id="PF00149"/>
    </source>
</evidence>